<sequence length="92" mass="10600">MASQRTSERRIRLDFPETRGWTTAGQYNANSFANHFNYNLAYVQFFVDPVSLLVFLCRVDVYREGLRECVEFPTCFVGNVFAPPPENKPISS</sequence>
<dbReference type="Proteomes" id="UP000438429">
    <property type="component" value="Unassembled WGS sequence"/>
</dbReference>
<reference evidence="1 2" key="1">
    <citation type="submission" date="2019-06" db="EMBL/GenBank/DDBJ databases">
        <title>Draft genomes of female and male turbot (Scophthalmus maximus).</title>
        <authorList>
            <person name="Xu H."/>
            <person name="Xu X.-W."/>
            <person name="Shao C."/>
            <person name="Chen S."/>
        </authorList>
    </citation>
    <scope>NUCLEOTIDE SEQUENCE [LARGE SCALE GENOMIC DNA]</scope>
    <source>
        <strain evidence="1">Ysfricsl-2016a</strain>
        <tissue evidence="1">Blood</tissue>
    </source>
</reference>
<comment type="caution">
    <text evidence="1">The sequence shown here is derived from an EMBL/GenBank/DDBJ whole genome shotgun (WGS) entry which is preliminary data.</text>
</comment>
<gene>
    <name evidence="1" type="ORF">F2P81_002259</name>
</gene>
<evidence type="ECO:0000313" key="1">
    <source>
        <dbReference type="EMBL" id="KAF0045730.1"/>
    </source>
</evidence>
<dbReference type="EMBL" id="VEVO01000002">
    <property type="protein sequence ID" value="KAF0045730.1"/>
    <property type="molecule type" value="Genomic_DNA"/>
</dbReference>
<name>A0A6A4TQ79_SCOMX</name>
<dbReference type="AlphaFoldDB" id="A0A6A4TQ79"/>
<evidence type="ECO:0000313" key="2">
    <source>
        <dbReference type="Proteomes" id="UP000438429"/>
    </source>
</evidence>
<organism evidence="1 2">
    <name type="scientific">Scophthalmus maximus</name>
    <name type="common">Turbot</name>
    <name type="synonym">Psetta maxima</name>
    <dbReference type="NCBI Taxonomy" id="52904"/>
    <lineage>
        <taxon>Eukaryota</taxon>
        <taxon>Metazoa</taxon>
        <taxon>Chordata</taxon>
        <taxon>Craniata</taxon>
        <taxon>Vertebrata</taxon>
        <taxon>Euteleostomi</taxon>
        <taxon>Actinopterygii</taxon>
        <taxon>Neopterygii</taxon>
        <taxon>Teleostei</taxon>
        <taxon>Neoteleostei</taxon>
        <taxon>Acanthomorphata</taxon>
        <taxon>Carangaria</taxon>
        <taxon>Pleuronectiformes</taxon>
        <taxon>Pleuronectoidei</taxon>
        <taxon>Scophthalmidae</taxon>
        <taxon>Scophthalmus</taxon>
    </lineage>
</organism>
<accession>A0A6A4TQ79</accession>
<protein>
    <submittedName>
        <fullName evidence="1">Uncharacterized protein</fullName>
    </submittedName>
</protein>
<proteinExistence type="predicted"/>